<evidence type="ECO:0000256" key="1">
    <source>
        <dbReference type="SAM" id="MobiDB-lite"/>
    </source>
</evidence>
<evidence type="ECO:0000313" key="2">
    <source>
        <dbReference type="EMBL" id="QQZ50522.1"/>
    </source>
</evidence>
<feature type="compositionally biased region" description="Basic residues" evidence="1">
    <location>
        <begin position="58"/>
        <end position="72"/>
    </location>
</feature>
<accession>A0A974SAC3</accession>
<name>A0A974SAC3_9CAUL</name>
<sequence>MQDKDTFRDAAMAPLEDLNLKQRASPMSCCAPAPTPMTWRARPLRTHRRRDRQAGWRARSRSRRGAGARHPHPGPEGRRGAQGRRYFGSPQ</sequence>
<dbReference type="AlphaFoldDB" id="A0A974SAC3"/>
<organism evidence="2">
    <name type="scientific">Phenylobacterium glaciei</name>
    <dbReference type="NCBI Taxonomy" id="2803784"/>
    <lineage>
        <taxon>Bacteria</taxon>
        <taxon>Pseudomonadati</taxon>
        <taxon>Pseudomonadota</taxon>
        <taxon>Alphaproteobacteria</taxon>
        <taxon>Caulobacterales</taxon>
        <taxon>Caulobacteraceae</taxon>
        <taxon>Phenylobacterium</taxon>
    </lineage>
</organism>
<feature type="region of interest" description="Disordered" evidence="1">
    <location>
        <begin position="26"/>
        <end position="91"/>
    </location>
</feature>
<proteinExistence type="predicted"/>
<protein>
    <submittedName>
        <fullName evidence="2">Uncharacterized protein</fullName>
    </submittedName>
</protein>
<dbReference type="EMBL" id="CP068570">
    <property type="protein sequence ID" value="QQZ50522.1"/>
    <property type="molecule type" value="Genomic_DNA"/>
</dbReference>
<reference evidence="2" key="1">
    <citation type="submission" date="2021-01" db="EMBL/GenBank/DDBJ databases">
        <title>Genome sequence of Phenylobacterium sp. 20VBR1 isolated from a valley glaceir, Ny-Alesund, Svalbard.</title>
        <authorList>
            <person name="Thomas F.A."/>
            <person name="Krishnan K.P."/>
            <person name="Sinha R.K."/>
        </authorList>
    </citation>
    <scope>NUCLEOTIDE SEQUENCE</scope>
    <source>
        <strain evidence="2">20VBR1</strain>
    </source>
</reference>
<gene>
    <name evidence="2" type="ORF">JKL49_02860</name>
</gene>
<feature type="compositionally biased region" description="Basic residues" evidence="1">
    <location>
        <begin position="42"/>
        <end position="51"/>
    </location>
</feature>